<comment type="caution">
    <text evidence="2">The sequence shown here is derived from an EMBL/GenBank/DDBJ whole genome shotgun (WGS) entry which is preliminary data.</text>
</comment>
<dbReference type="Proteomes" id="UP001551482">
    <property type="component" value="Unassembled WGS sequence"/>
</dbReference>
<evidence type="ECO:0000313" key="3">
    <source>
        <dbReference type="Proteomes" id="UP001551482"/>
    </source>
</evidence>
<proteinExistence type="predicted"/>
<dbReference type="Gene3D" id="3.90.1200.10">
    <property type="match status" value="1"/>
</dbReference>
<accession>A0ABV3DR43</accession>
<dbReference type="PANTHER" id="PTHR22603:SF66">
    <property type="entry name" value="ETHANOLAMINE KINASE"/>
    <property type="match status" value="1"/>
</dbReference>
<keyword evidence="3" id="KW-1185">Reference proteome</keyword>
<dbReference type="EC" id="2.7.-.-" evidence="2"/>
<keyword evidence="2" id="KW-0418">Kinase</keyword>
<dbReference type="Pfam" id="PF01636">
    <property type="entry name" value="APH"/>
    <property type="match status" value="1"/>
</dbReference>
<organism evidence="2 3">
    <name type="scientific">Streptodolium elevatio</name>
    <dbReference type="NCBI Taxonomy" id="3157996"/>
    <lineage>
        <taxon>Bacteria</taxon>
        <taxon>Bacillati</taxon>
        <taxon>Actinomycetota</taxon>
        <taxon>Actinomycetes</taxon>
        <taxon>Kitasatosporales</taxon>
        <taxon>Streptomycetaceae</taxon>
        <taxon>Streptodolium</taxon>
    </lineage>
</organism>
<evidence type="ECO:0000313" key="2">
    <source>
        <dbReference type="EMBL" id="MEU8138226.1"/>
    </source>
</evidence>
<dbReference type="EMBL" id="JBEZFP010000115">
    <property type="protein sequence ID" value="MEU8138226.1"/>
    <property type="molecule type" value="Genomic_DNA"/>
</dbReference>
<dbReference type="PANTHER" id="PTHR22603">
    <property type="entry name" value="CHOLINE/ETHANOALAMINE KINASE"/>
    <property type="match status" value="1"/>
</dbReference>
<feature type="domain" description="Aminoglycoside phosphotransferase" evidence="1">
    <location>
        <begin position="32"/>
        <end position="253"/>
    </location>
</feature>
<dbReference type="SUPFAM" id="SSF56112">
    <property type="entry name" value="Protein kinase-like (PK-like)"/>
    <property type="match status" value="1"/>
</dbReference>
<keyword evidence="2" id="KW-0808">Transferase</keyword>
<name>A0ABV3DR43_9ACTN</name>
<dbReference type="CDD" id="cd05151">
    <property type="entry name" value="ChoK-like"/>
    <property type="match status" value="1"/>
</dbReference>
<evidence type="ECO:0000259" key="1">
    <source>
        <dbReference type="Pfam" id="PF01636"/>
    </source>
</evidence>
<dbReference type="GO" id="GO:0016301">
    <property type="term" value="F:kinase activity"/>
    <property type="evidence" value="ECO:0007669"/>
    <property type="project" value="UniProtKB-KW"/>
</dbReference>
<reference evidence="2 3" key="1">
    <citation type="submission" date="2024-06" db="EMBL/GenBank/DDBJ databases">
        <title>The Natural Products Discovery Center: Release of the First 8490 Sequenced Strains for Exploring Actinobacteria Biosynthetic Diversity.</title>
        <authorList>
            <person name="Kalkreuter E."/>
            <person name="Kautsar S.A."/>
            <person name="Yang D."/>
            <person name="Bader C.D."/>
            <person name="Teijaro C.N."/>
            <person name="Fluegel L."/>
            <person name="Davis C.M."/>
            <person name="Simpson J.R."/>
            <person name="Lauterbach L."/>
            <person name="Steele A.D."/>
            <person name="Gui C."/>
            <person name="Meng S."/>
            <person name="Li G."/>
            <person name="Viehrig K."/>
            <person name="Ye F."/>
            <person name="Su P."/>
            <person name="Kiefer A.F."/>
            <person name="Nichols A."/>
            <person name="Cepeda A.J."/>
            <person name="Yan W."/>
            <person name="Fan B."/>
            <person name="Jiang Y."/>
            <person name="Adhikari A."/>
            <person name="Zheng C.-J."/>
            <person name="Schuster L."/>
            <person name="Cowan T.M."/>
            <person name="Smanski M.J."/>
            <person name="Chevrette M.G."/>
            <person name="De Carvalho L.P.S."/>
            <person name="Shen B."/>
        </authorList>
    </citation>
    <scope>NUCLEOTIDE SEQUENCE [LARGE SCALE GENOMIC DNA]</scope>
    <source>
        <strain evidence="2 3">NPDC048946</strain>
    </source>
</reference>
<dbReference type="RefSeq" id="WP_358361268.1">
    <property type="nucleotide sequence ID" value="NZ_JBEZFP010000115.1"/>
</dbReference>
<protein>
    <submittedName>
        <fullName evidence="2">Choline/ethanolamine kinase family protein</fullName>
        <ecNumber evidence="2">2.7.-.-</ecNumber>
    </submittedName>
</protein>
<gene>
    <name evidence="2" type="ORF">AB0C36_32550</name>
</gene>
<sequence length="336" mass="35891">MTAAPDASGNPEDLFADLLVRAGIDPGPDAVYTPLTGGLSHRVVRVDAGADRRWILRVLDPAVNAAGLGVPAWQEIDNTVLAARTGVGPRVLGTVGQPAAMVLEFIDGTTLSADDLGRPATLVRVATACRRLHGRSPRFANDFDIFRKAEELLGLCLRYGLPIPADYTDRLPDLDDLERALACHPLPARPCHNDLLPANLVDDGRAVRIIDYQLSGMNDPAFDLGDIAAEAELPPDAVEILASAYFGREMTARHLARVRLHRIASDIAWTLWFSVHHGLLADSAASPGFDYRAEAAGKWARAVRALDADDFGRLLDRAAGRTAPPAGPAGARSTGP</sequence>
<dbReference type="InterPro" id="IPR002575">
    <property type="entry name" value="Aminoglycoside_PTrfase"/>
</dbReference>
<dbReference type="InterPro" id="IPR011009">
    <property type="entry name" value="Kinase-like_dom_sf"/>
</dbReference>